<feature type="binding site" evidence="2">
    <location>
        <position position="8"/>
    </location>
    <ligand>
        <name>Fe cation</name>
        <dbReference type="ChEBI" id="CHEBI:24875"/>
        <label>1</label>
    </ligand>
</feature>
<protein>
    <recommendedName>
        <fullName evidence="5">Capsule synthesis protein CapA domain-containing protein</fullName>
    </recommendedName>
</protein>
<evidence type="ECO:0000256" key="2">
    <source>
        <dbReference type="PIRSR" id="PIRSR004789-51"/>
    </source>
</evidence>
<dbReference type="Gene3D" id="3.60.21.10">
    <property type="match status" value="1"/>
</dbReference>
<organism evidence="3 4">
    <name type="scientific">Anaeroplasma bactoclasticum</name>
    <dbReference type="NCBI Taxonomy" id="2088"/>
    <lineage>
        <taxon>Bacteria</taxon>
        <taxon>Bacillati</taxon>
        <taxon>Mycoplasmatota</taxon>
        <taxon>Mollicutes</taxon>
        <taxon>Anaeroplasmatales</taxon>
        <taxon>Anaeroplasmataceae</taxon>
        <taxon>Anaeroplasma</taxon>
    </lineage>
</organism>
<evidence type="ECO:0000313" key="4">
    <source>
        <dbReference type="Proteomes" id="UP000266506"/>
    </source>
</evidence>
<feature type="binding site" evidence="2">
    <location>
        <position position="67"/>
    </location>
    <ligand>
        <name>Fe cation</name>
        <dbReference type="ChEBI" id="CHEBI:24875"/>
        <label>2</label>
    </ligand>
</feature>
<dbReference type="Proteomes" id="UP000266506">
    <property type="component" value="Unassembled WGS sequence"/>
</dbReference>
<reference evidence="3 4" key="1">
    <citation type="submission" date="2018-08" db="EMBL/GenBank/DDBJ databases">
        <title>Genomic Encyclopedia of Archaeal and Bacterial Type Strains, Phase II (KMG-II): from individual species to whole genera.</title>
        <authorList>
            <person name="Goeker M."/>
        </authorList>
    </citation>
    <scope>NUCLEOTIDE SEQUENCE [LARGE SCALE GENOMIC DNA]</scope>
    <source>
        <strain evidence="3 4">ATCC 27112</strain>
    </source>
</reference>
<evidence type="ECO:0000256" key="1">
    <source>
        <dbReference type="PIRSR" id="PIRSR004789-50"/>
    </source>
</evidence>
<accession>A0A397RRH7</accession>
<sequence>MRILYLGDIVGERTIDVLKNNLEALKQEYKINLVLVNAENVSGGKGMTEKHYKQLKALGIAGMSMGNHTFSKSEIKNYIDDATIVRPANLNTSYGKDILYIKYNDKIIAIINLLGRVYTYTPLDDPFKTMDNLLEKIEADYIIVDFHGDATSEKKAFFYDFSGKVDAILGSHTHTQTADEQVYNNTCFITDMGMCGAYESILGDDKDMVIQRFRTGMFEPLKCAPGNEFMLNGVILDFGIKNTITRINKKYTL</sequence>
<feature type="active site" description="Proton donor" evidence="1">
    <location>
        <position position="68"/>
    </location>
</feature>
<dbReference type="EMBL" id="QXEV01000011">
    <property type="protein sequence ID" value="RIA75762.1"/>
    <property type="molecule type" value="Genomic_DNA"/>
</dbReference>
<feature type="binding site" evidence="2">
    <location>
        <position position="172"/>
    </location>
    <ligand>
        <name>Fe cation</name>
        <dbReference type="ChEBI" id="CHEBI:24875"/>
        <label>2</label>
    </ligand>
</feature>
<feature type="binding site" evidence="2">
    <location>
        <position position="40"/>
    </location>
    <ligand>
        <name>Fe cation</name>
        <dbReference type="ChEBI" id="CHEBI:24875"/>
        <label>1</label>
    </ligand>
</feature>
<dbReference type="InterPro" id="IPR005235">
    <property type="entry name" value="YmdB-like"/>
</dbReference>
<dbReference type="RefSeq" id="WP_162849808.1">
    <property type="nucleotide sequence ID" value="NZ_QXEV01000011.1"/>
</dbReference>
<dbReference type="InParanoid" id="A0A397RRH7"/>
<dbReference type="GO" id="GO:0046872">
    <property type="term" value="F:metal ion binding"/>
    <property type="evidence" value="ECO:0007669"/>
    <property type="project" value="UniProtKB-KW"/>
</dbReference>
<dbReference type="PIRSF" id="PIRSF004789">
    <property type="entry name" value="DR1281"/>
    <property type="match status" value="1"/>
</dbReference>
<name>A0A397RRH7_9MOLU</name>
<evidence type="ECO:0008006" key="5">
    <source>
        <dbReference type="Google" id="ProtNLM"/>
    </source>
</evidence>
<feature type="binding site" evidence="2">
    <location>
        <position position="39"/>
    </location>
    <ligand>
        <name>Fe cation</name>
        <dbReference type="ChEBI" id="CHEBI:24875"/>
        <label>2</label>
    </ligand>
</feature>
<gene>
    <name evidence="3" type="ORF">EI71_01169</name>
</gene>
<dbReference type="FunCoup" id="A0A397RRH7">
    <property type="interactions" value="59"/>
</dbReference>
<feature type="binding site" evidence="2">
    <location>
        <position position="39"/>
    </location>
    <ligand>
        <name>Fe cation</name>
        <dbReference type="ChEBI" id="CHEBI:24875"/>
        <label>1</label>
    </ligand>
</feature>
<evidence type="ECO:0000313" key="3">
    <source>
        <dbReference type="EMBL" id="RIA75762.1"/>
    </source>
</evidence>
<dbReference type="PANTHER" id="PTHR36303">
    <property type="entry name" value="2',3'-CYCLIC-NUCLEOTIDE 2'-PHOSPHODIESTERASE"/>
    <property type="match status" value="1"/>
</dbReference>
<proteinExistence type="predicted"/>
<keyword evidence="4" id="KW-1185">Reference proteome</keyword>
<keyword evidence="2" id="KW-0479">Metal-binding</keyword>
<dbReference type="SUPFAM" id="SSF56300">
    <property type="entry name" value="Metallo-dependent phosphatases"/>
    <property type="match status" value="1"/>
</dbReference>
<dbReference type="InterPro" id="IPR029052">
    <property type="entry name" value="Metallo-depent_PP-like"/>
</dbReference>
<feature type="binding site" evidence="2">
    <location>
        <position position="147"/>
    </location>
    <ligand>
        <name>Fe cation</name>
        <dbReference type="ChEBI" id="CHEBI:24875"/>
        <label>2</label>
    </ligand>
</feature>
<dbReference type="AlphaFoldDB" id="A0A397RRH7"/>
<dbReference type="GO" id="GO:0004113">
    <property type="term" value="F:2',3'-cyclic-nucleotide 3'-phosphodiesterase activity"/>
    <property type="evidence" value="ECO:0007669"/>
    <property type="project" value="TreeGrafter"/>
</dbReference>
<feature type="binding site" evidence="2">
    <location>
        <position position="174"/>
    </location>
    <ligand>
        <name>Fe cation</name>
        <dbReference type="ChEBI" id="CHEBI:24875"/>
        <label>1</label>
    </ligand>
</feature>
<dbReference type="Pfam" id="PF13277">
    <property type="entry name" value="YmdB"/>
    <property type="match status" value="1"/>
</dbReference>
<comment type="caution">
    <text evidence="3">The sequence shown here is derived from an EMBL/GenBank/DDBJ whole genome shotgun (WGS) entry which is preliminary data.</text>
</comment>
<dbReference type="PANTHER" id="PTHR36303:SF1">
    <property type="entry name" value="2',3'-CYCLIC-NUCLEOTIDE 2'-PHOSPHODIESTERASE"/>
    <property type="match status" value="1"/>
</dbReference>